<dbReference type="OrthoDB" id="1453296at2"/>
<keyword evidence="3" id="KW-1185">Reference proteome</keyword>
<proteinExistence type="predicted"/>
<keyword evidence="1" id="KW-1133">Transmembrane helix</keyword>
<dbReference type="SUPFAM" id="SSF50494">
    <property type="entry name" value="Trypsin-like serine proteases"/>
    <property type="match status" value="1"/>
</dbReference>
<dbReference type="Gene3D" id="2.40.10.10">
    <property type="entry name" value="Trypsin-like serine proteases"/>
    <property type="match status" value="1"/>
</dbReference>
<dbReference type="InterPro" id="IPR009003">
    <property type="entry name" value="Peptidase_S1_PA"/>
</dbReference>
<dbReference type="RefSeq" id="WP_090992385.1">
    <property type="nucleotide sequence ID" value="NZ_FOPP01000002.1"/>
</dbReference>
<accession>A0A1I2UTM1</accession>
<protein>
    <submittedName>
        <fullName evidence="2">Trypsin-like peptidase domain-containing protein</fullName>
    </submittedName>
</protein>
<evidence type="ECO:0000256" key="1">
    <source>
        <dbReference type="SAM" id="Phobius"/>
    </source>
</evidence>
<name>A0A1I2UTM1_9SPHI</name>
<dbReference type="Pfam" id="PF13365">
    <property type="entry name" value="Trypsin_2"/>
    <property type="match status" value="1"/>
</dbReference>
<dbReference type="AlphaFoldDB" id="A0A1I2UTM1"/>
<evidence type="ECO:0000313" key="2">
    <source>
        <dbReference type="EMBL" id="SFG80462.1"/>
    </source>
</evidence>
<reference evidence="2 3" key="1">
    <citation type="submission" date="2016-10" db="EMBL/GenBank/DDBJ databases">
        <authorList>
            <person name="de Groot N.N."/>
        </authorList>
    </citation>
    <scope>NUCLEOTIDE SEQUENCE [LARGE SCALE GENOMIC DNA]</scope>
    <source>
        <strain evidence="2 3">DSM 18684</strain>
    </source>
</reference>
<keyword evidence="1" id="KW-0472">Membrane</keyword>
<keyword evidence="1" id="KW-0812">Transmembrane</keyword>
<dbReference type="InterPro" id="IPR043504">
    <property type="entry name" value="Peptidase_S1_PA_chymotrypsin"/>
</dbReference>
<dbReference type="Proteomes" id="UP000199666">
    <property type="component" value="Unassembled WGS sequence"/>
</dbReference>
<organism evidence="2 3">
    <name type="scientific">Pedobacter insulae</name>
    <dbReference type="NCBI Taxonomy" id="414048"/>
    <lineage>
        <taxon>Bacteria</taxon>
        <taxon>Pseudomonadati</taxon>
        <taxon>Bacteroidota</taxon>
        <taxon>Sphingobacteriia</taxon>
        <taxon>Sphingobacteriales</taxon>
        <taxon>Sphingobacteriaceae</taxon>
        <taxon>Pedobacter</taxon>
    </lineage>
</organism>
<dbReference type="EMBL" id="FOPP01000002">
    <property type="protein sequence ID" value="SFG80462.1"/>
    <property type="molecule type" value="Genomic_DNA"/>
</dbReference>
<gene>
    <name evidence="2" type="ORF">SAMN04489864_102344</name>
</gene>
<evidence type="ECO:0000313" key="3">
    <source>
        <dbReference type="Proteomes" id="UP000199666"/>
    </source>
</evidence>
<dbReference type="STRING" id="414048.SAMN04489864_102344"/>
<sequence>MLKVNHFLFEKILPIVVLIALGASVLTCKRNSRIKPDTGIKIPKIEEVLNSNDPNLIQLLKNVRGSVGRRGAGSKTIWSRKNDYELGLYVSANHVYGLSGWISRTAQFFDPSVENLGIFETSQIPPSTGSISLGNTLTADFPLMHFDISANATNTSLLPAEDFYLGVLDNQRTEQGPLVKHPNHVQISDPLQMYDPNYRTKSARTWNIPMVGEYAIAIGYPQDRANYPNGAVAYGKILSDTESVNRVLALKAVGDTEGDIPYNANVEFFVDAQAIPGMSGGGVFNADGQLLGIMVRASDKKEAPKIIRVVKMSHILHTMLTFYSGLSEANKHKIVPFIRGELNP</sequence>
<feature type="transmembrane region" description="Helical" evidence="1">
    <location>
        <begin position="12"/>
        <end position="28"/>
    </location>
</feature>